<sequence>SGKKCPSSWRRAVVFPILKPGNDAKNPKNYRPIARTSVLCKLSEMMVNSRLVHVLEKKK</sequence>
<proteinExistence type="predicted"/>
<dbReference type="OrthoDB" id="6429725at2759"/>
<keyword evidence="1" id="KW-0808">Transferase</keyword>
<feature type="non-terminal residue" evidence="1">
    <location>
        <position position="1"/>
    </location>
</feature>
<protein>
    <submittedName>
        <fullName evidence="1">Putative RNA-directed DNA polymerase from transposon X-element</fullName>
    </submittedName>
</protein>
<organism evidence="1 2">
    <name type="scientific">Araneus ventricosus</name>
    <name type="common">Orbweaver spider</name>
    <name type="synonym">Epeira ventricosa</name>
    <dbReference type="NCBI Taxonomy" id="182803"/>
    <lineage>
        <taxon>Eukaryota</taxon>
        <taxon>Metazoa</taxon>
        <taxon>Ecdysozoa</taxon>
        <taxon>Arthropoda</taxon>
        <taxon>Chelicerata</taxon>
        <taxon>Arachnida</taxon>
        <taxon>Araneae</taxon>
        <taxon>Araneomorphae</taxon>
        <taxon>Entelegynae</taxon>
        <taxon>Araneoidea</taxon>
        <taxon>Araneidae</taxon>
        <taxon>Araneus</taxon>
    </lineage>
</organism>
<comment type="caution">
    <text evidence="1">The sequence shown here is derived from an EMBL/GenBank/DDBJ whole genome shotgun (WGS) entry which is preliminary data.</text>
</comment>
<keyword evidence="2" id="KW-1185">Reference proteome</keyword>
<keyword evidence="1" id="KW-0548">Nucleotidyltransferase</keyword>
<name>A0A4Y2N725_ARAVE</name>
<dbReference type="AlphaFoldDB" id="A0A4Y2N725"/>
<gene>
    <name evidence="1" type="primary">X-elementORF2_924</name>
    <name evidence="1" type="ORF">AVEN_209363-2_1</name>
</gene>
<evidence type="ECO:0000313" key="2">
    <source>
        <dbReference type="Proteomes" id="UP000499080"/>
    </source>
</evidence>
<keyword evidence="1" id="KW-0695">RNA-directed DNA polymerase</keyword>
<dbReference type="Proteomes" id="UP000499080">
    <property type="component" value="Unassembled WGS sequence"/>
</dbReference>
<accession>A0A4Y2N725</accession>
<dbReference type="GO" id="GO:0003964">
    <property type="term" value="F:RNA-directed DNA polymerase activity"/>
    <property type="evidence" value="ECO:0007669"/>
    <property type="project" value="UniProtKB-KW"/>
</dbReference>
<dbReference type="EMBL" id="BGPR01008582">
    <property type="protein sequence ID" value="GBN34713.1"/>
    <property type="molecule type" value="Genomic_DNA"/>
</dbReference>
<reference evidence="1 2" key="1">
    <citation type="journal article" date="2019" name="Sci. Rep.">
        <title>Orb-weaving spider Araneus ventricosus genome elucidates the spidroin gene catalogue.</title>
        <authorList>
            <person name="Kono N."/>
            <person name="Nakamura H."/>
            <person name="Ohtoshi R."/>
            <person name="Moran D.A.P."/>
            <person name="Shinohara A."/>
            <person name="Yoshida Y."/>
            <person name="Fujiwara M."/>
            <person name="Mori M."/>
            <person name="Tomita M."/>
            <person name="Arakawa K."/>
        </authorList>
    </citation>
    <scope>NUCLEOTIDE SEQUENCE [LARGE SCALE GENOMIC DNA]</scope>
</reference>
<evidence type="ECO:0000313" key="1">
    <source>
        <dbReference type="EMBL" id="GBN34713.1"/>
    </source>
</evidence>